<proteinExistence type="predicted"/>
<keyword evidence="3" id="KW-1185">Reference proteome</keyword>
<reference evidence="2 3" key="1">
    <citation type="submission" date="2019-02" db="EMBL/GenBank/DDBJ databases">
        <title>Deep-cultivation of Planctomycetes and their phenomic and genomic characterization uncovers novel biology.</title>
        <authorList>
            <person name="Wiegand S."/>
            <person name="Jogler M."/>
            <person name="Boedeker C."/>
            <person name="Pinto D."/>
            <person name="Vollmers J."/>
            <person name="Rivas-Marin E."/>
            <person name="Kohn T."/>
            <person name="Peeters S.H."/>
            <person name="Heuer A."/>
            <person name="Rast P."/>
            <person name="Oberbeckmann S."/>
            <person name="Bunk B."/>
            <person name="Jeske O."/>
            <person name="Meyerdierks A."/>
            <person name="Storesund J.E."/>
            <person name="Kallscheuer N."/>
            <person name="Luecker S."/>
            <person name="Lage O.M."/>
            <person name="Pohl T."/>
            <person name="Merkel B.J."/>
            <person name="Hornburger P."/>
            <person name="Mueller R.-W."/>
            <person name="Bruemmer F."/>
            <person name="Labrenz M."/>
            <person name="Spormann A.M."/>
            <person name="Op Den Camp H."/>
            <person name="Overmann J."/>
            <person name="Amann R."/>
            <person name="Jetten M.S.M."/>
            <person name="Mascher T."/>
            <person name="Medema M.H."/>
            <person name="Devos D.P."/>
            <person name="Kaster A.-K."/>
            <person name="Ovreas L."/>
            <person name="Rohde M."/>
            <person name="Galperin M.Y."/>
            <person name="Jogler C."/>
        </authorList>
    </citation>
    <scope>NUCLEOTIDE SEQUENCE [LARGE SCALE GENOMIC DNA]</scope>
    <source>
        <strain evidence="2 3">Pla52o</strain>
    </source>
</reference>
<comment type="caution">
    <text evidence="2">The sequence shown here is derived from an EMBL/GenBank/DDBJ whole genome shotgun (WGS) entry which is preliminary data.</text>
</comment>
<dbReference type="AlphaFoldDB" id="A0A5C6CF03"/>
<name>A0A5C6CF03_9BACT</name>
<evidence type="ECO:0000313" key="3">
    <source>
        <dbReference type="Proteomes" id="UP000316304"/>
    </source>
</evidence>
<evidence type="ECO:0000256" key="1">
    <source>
        <dbReference type="SAM" id="MobiDB-lite"/>
    </source>
</evidence>
<dbReference type="EMBL" id="SJPT01000004">
    <property type="protein sequence ID" value="TWU23473.1"/>
    <property type="molecule type" value="Genomic_DNA"/>
</dbReference>
<organism evidence="2 3">
    <name type="scientific">Novipirellula galeiformis</name>
    <dbReference type="NCBI Taxonomy" id="2528004"/>
    <lineage>
        <taxon>Bacteria</taxon>
        <taxon>Pseudomonadati</taxon>
        <taxon>Planctomycetota</taxon>
        <taxon>Planctomycetia</taxon>
        <taxon>Pirellulales</taxon>
        <taxon>Pirellulaceae</taxon>
        <taxon>Novipirellula</taxon>
    </lineage>
</organism>
<protein>
    <submittedName>
        <fullName evidence="2">Uncharacterized protein</fullName>
    </submittedName>
</protein>
<dbReference type="RefSeq" id="WP_146595172.1">
    <property type="nucleotide sequence ID" value="NZ_SJPT01000004.1"/>
</dbReference>
<sequence>MNSDSPQSPPSLPTAAPADVPSFGCVVYLSTLPEGRKRGRVANLADMELIASTEREVLQRIVPLFKKRVSDCLAAGEPIPWLDPILEIDPEEQKRFLPVHL</sequence>
<accession>A0A5C6CF03</accession>
<feature type="region of interest" description="Disordered" evidence="1">
    <location>
        <begin position="1"/>
        <end position="20"/>
    </location>
</feature>
<dbReference type="Proteomes" id="UP000316304">
    <property type="component" value="Unassembled WGS sequence"/>
</dbReference>
<evidence type="ECO:0000313" key="2">
    <source>
        <dbReference type="EMBL" id="TWU23473.1"/>
    </source>
</evidence>
<gene>
    <name evidence="2" type="ORF">Pla52o_30100</name>
</gene>
<dbReference type="OrthoDB" id="283927at2"/>